<evidence type="ECO:0000313" key="8">
    <source>
        <dbReference type="Proteomes" id="UP001367676"/>
    </source>
</evidence>
<accession>A0AAN9XWQ1</accession>
<feature type="transmembrane region" description="Helical" evidence="6">
    <location>
        <begin position="111"/>
        <end position="131"/>
    </location>
</feature>
<comment type="caution">
    <text evidence="7">The sequence shown here is derived from an EMBL/GenBank/DDBJ whole genome shotgun (WGS) entry which is preliminary data.</text>
</comment>
<feature type="transmembrane region" description="Helical" evidence="6">
    <location>
        <begin position="217"/>
        <end position="236"/>
    </location>
</feature>
<protein>
    <submittedName>
        <fullName evidence="7">Uncharacterized protein</fullName>
    </submittedName>
</protein>
<evidence type="ECO:0000256" key="5">
    <source>
        <dbReference type="ARBA" id="ARBA00023136"/>
    </source>
</evidence>
<dbReference type="Proteomes" id="UP001367676">
    <property type="component" value="Unassembled WGS sequence"/>
</dbReference>
<feature type="transmembrane region" description="Helical" evidence="6">
    <location>
        <begin position="257"/>
        <end position="278"/>
    </location>
</feature>
<evidence type="ECO:0000256" key="4">
    <source>
        <dbReference type="ARBA" id="ARBA00022989"/>
    </source>
</evidence>
<feature type="transmembrane region" description="Helical" evidence="6">
    <location>
        <begin position="298"/>
        <end position="317"/>
    </location>
</feature>
<dbReference type="InterPro" id="IPR036259">
    <property type="entry name" value="MFS_trans_sf"/>
</dbReference>
<proteinExistence type="predicted"/>
<keyword evidence="8" id="KW-1185">Reference proteome</keyword>
<keyword evidence="3 6" id="KW-0812">Transmembrane</keyword>
<feature type="transmembrane region" description="Helical" evidence="6">
    <location>
        <begin position="581"/>
        <end position="606"/>
    </location>
</feature>
<evidence type="ECO:0000256" key="3">
    <source>
        <dbReference type="ARBA" id="ARBA00022692"/>
    </source>
</evidence>
<name>A0AAN9XWQ1_9HEMI</name>
<feature type="transmembrane region" description="Helical" evidence="6">
    <location>
        <begin position="612"/>
        <end position="633"/>
    </location>
</feature>
<evidence type="ECO:0000256" key="2">
    <source>
        <dbReference type="ARBA" id="ARBA00022448"/>
    </source>
</evidence>
<feature type="transmembrane region" description="Helical" evidence="6">
    <location>
        <begin position="529"/>
        <end position="551"/>
    </location>
</feature>
<sequence length="635" mass="71848">MVDKLHDYQGPVGQFHTIRDNIKLKFSNWKEKNKDLDRKMVDKLLHRDTQEASDSSLKNYDFSFKFRRKTRWELIRLCAIVMGIEFSYSAITGFSSPILLEMGVGKKFMSMTFSLSALLGFFLSPLCGSLSDQCTLSFGRRRIFIIVFSLLELLGLYLIPHMHGIYVEYSKEHRSIINATIVESNENQTTHLTTNQEASRLNVSLPTANKIADHRDAPLWIIMLAVLGIVIADHFADNLQNPSRAYLLDVCNEDDHTRGLSTFTILAGCGGTIGYGFGSINWNELFIGQFLGGQIKTVFLLTSCLFCLCVLVTITTFREIPLELLPKLQQQKNMIYCRKLKSIDEDDDDDYDGQGRAIKLQKLPDFDTDEVTSDKDNEHESSNIVEKRESLTNGKNQINLLEEEAPSLKEYLGSIVKLPYSLQILLFTNVLCWMSHVSYSLYFTDYVGEAIFLGNPIALENSVSRSNYEEGVRFACRGMAIYSFSCMICSIFMEKAIQKFGLRRVYLVNIAIDTTSMFFMYFFNSKIASVAFSFASGILYCTIFTIPYIIVARYHTLNVFEVGPDGAYIHSTQVRGIGTDVAIIGSSVFIAQFFLSLGMGFIIHWYGSTAAVPLMCMLLSFFALIGAYNVVYLDM</sequence>
<evidence type="ECO:0000313" key="7">
    <source>
        <dbReference type="EMBL" id="KAK7571159.1"/>
    </source>
</evidence>
<dbReference type="GO" id="GO:0008506">
    <property type="term" value="F:sucrose:proton symporter activity"/>
    <property type="evidence" value="ECO:0007669"/>
    <property type="project" value="TreeGrafter"/>
</dbReference>
<dbReference type="PANTHER" id="PTHR19432">
    <property type="entry name" value="SUGAR TRANSPORTER"/>
    <property type="match status" value="1"/>
</dbReference>
<dbReference type="CDD" id="cd17313">
    <property type="entry name" value="MFS_SLC45_SUC"/>
    <property type="match status" value="1"/>
</dbReference>
<feature type="transmembrane region" description="Helical" evidence="6">
    <location>
        <begin position="505"/>
        <end position="523"/>
    </location>
</feature>
<dbReference type="Gene3D" id="1.20.1250.20">
    <property type="entry name" value="MFS general substrate transporter like domains"/>
    <property type="match status" value="2"/>
</dbReference>
<keyword evidence="5 6" id="KW-0472">Membrane</keyword>
<feature type="transmembrane region" description="Helical" evidence="6">
    <location>
        <begin position="74"/>
        <end position="91"/>
    </location>
</feature>
<feature type="transmembrane region" description="Helical" evidence="6">
    <location>
        <begin position="143"/>
        <end position="160"/>
    </location>
</feature>
<comment type="subcellular location">
    <subcellularLocation>
        <location evidence="1">Membrane</location>
        <topology evidence="1">Multi-pass membrane protein</topology>
    </subcellularLocation>
</comment>
<evidence type="ECO:0000256" key="1">
    <source>
        <dbReference type="ARBA" id="ARBA00004141"/>
    </source>
</evidence>
<dbReference type="AlphaFoldDB" id="A0AAN9XWQ1"/>
<gene>
    <name evidence="7" type="ORF">V9T40_014763</name>
</gene>
<dbReference type="GO" id="GO:0016020">
    <property type="term" value="C:membrane"/>
    <property type="evidence" value="ECO:0007669"/>
    <property type="project" value="UniProtKB-SubCell"/>
</dbReference>
<keyword evidence="4 6" id="KW-1133">Transmembrane helix</keyword>
<organism evidence="7 8">
    <name type="scientific">Parthenolecanium corni</name>
    <dbReference type="NCBI Taxonomy" id="536013"/>
    <lineage>
        <taxon>Eukaryota</taxon>
        <taxon>Metazoa</taxon>
        <taxon>Ecdysozoa</taxon>
        <taxon>Arthropoda</taxon>
        <taxon>Hexapoda</taxon>
        <taxon>Insecta</taxon>
        <taxon>Pterygota</taxon>
        <taxon>Neoptera</taxon>
        <taxon>Paraneoptera</taxon>
        <taxon>Hemiptera</taxon>
        <taxon>Sternorrhyncha</taxon>
        <taxon>Coccoidea</taxon>
        <taxon>Coccidae</taxon>
        <taxon>Parthenolecanium</taxon>
    </lineage>
</organism>
<dbReference type="PANTHER" id="PTHR19432:SF35">
    <property type="entry name" value="SOLUTE CARRIER FAMILY 45 MEMBER 3 ISOFORM X1"/>
    <property type="match status" value="1"/>
</dbReference>
<keyword evidence="2" id="KW-0813">Transport</keyword>
<evidence type="ECO:0000256" key="6">
    <source>
        <dbReference type="SAM" id="Phobius"/>
    </source>
</evidence>
<dbReference type="EMBL" id="JBBCAQ010000041">
    <property type="protein sequence ID" value="KAK7571159.1"/>
    <property type="molecule type" value="Genomic_DNA"/>
</dbReference>
<dbReference type="SUPFAM" id="SSF103473">
    <property type="entry name" value="MFS general substrate transporter"/>
    <property type="match status" value="1"/>
</dbReference>
<reference evidence="7 8" key="1">
    <citation type="submission" date="2024-03" db="EMBL/GenBank/DDBJ databases">
        <title>Adaptation during the transition from Ophiocordyceps entomopathogen to insect associate is accompanied by gene loss and intensified selection.</title>
        <authorList>
            <person name="Ward C.M."/>
            <person name="Onetto C.A."/>
            <person name="Borneman A.R."/>
        </authorList>
    </citation>
    <scope>NUCLEOTIDE SEQUENCE [LARGE SCALE GENOMIC DNA]</scope>
    <source>
        <strain evidence="7">AWRI1</strain>
        <tissue evidence="7">Single Adult Female</tissue>
    </source>
</reference>